<name>A0ACC1M9K1_9FUNG</name>
<dbReference type="Proteomes" id="UP001139981">
    <property type="component" value="Unassembled WGS sequence"/>
</dbReference>
<reference evidence="1" key="1">
    <citation type="submission" date="2022-07" db="EMBL/GenBank/DDBJ databases">
        <title>Phylogenomic reconstructions and comparative analyses of Kickxellomycotina fungi.</title>
        <authorList>
            <person name="Reynolds N.K."/>
            <person name="Stajich J.E."/>
            <person name="Barry K."/>
            <person name="Grigoriev I.V."/>
            <person name="Crous P."/>
            <person name="Smith M.E."/>
        </authorList>
    </citation>
    <scope>NUCLEOTIDE SEQUENCE</scope>
    <source>
        <strain evidence="1">CBS 190363</strain>
    </source>
</reference>
<organism evidence="1 2">
    <name type="scientific">Coemansia aciculifera</name>
    <dbReference type="NCBI Taxonomy" id="417176"/>
    <lineage>
        <taxon>Eukaryota</taxon>
        <taxon>Fungi</taxon>
        <taxon>Fungi incertae sedis</taxon>
        <taxon>Zoopagomycota</taxon>
        <taxon>Kickxellomycotina</taxon>
        <taxon>Kickxellomycetes</taxon>
        <taxon>Kickxellales</taxon>
        <taxon>Kickxellaceae</taxon>
        <taxon>Coemansia</taxon>
    </lineage>
</organism>
<evidence type="ECO:0000313" key="2">
    <source>
        <dbReference type="Proteomes" id="UP001139981"/>
    </source>
</evidence>
<dbReference type="EMBL" id="JANBVB010000004">
    <property type="protein sequence ID" value="KAJ2900583.1"/>
    <property type="molecule type" value="Genomic_DNA"/>
</dbReference>
<comment type="caution">
    <text evidence="1">The sequence shown here is derived from an EMBL/GenBank/DDBJ whole genome shotgun (WGS) entry which is preliminary data.</text>
</comment>
<keyword evidence="2" id="KW-1185">Reference proteome</keyword>
<accession>A0ACC1M9K1</accession>
<protein>
    <submittedName>
        <fullName evidence="1">Uncharacterized protein</fullName>
    </submittedName>
</protein>
<evidence type="ECO:0000313" key="1">
    <source>
        <dbReference type="EMBL" id="KAJ2900583.1"/>
    </source>
</evidence>
<gene>
    <name evidence="1" type="ORF">IWW38_000460</name>
</gene>
<proteinExistence type="predicted"/>
<sequence length="317" mass="35795">MISGGGLAILRRQPWTRAAALTLRSGRANYTVEKKVREQVKFPWIWPSEASKTPQRAQYLPRLDVYGFIQRFVKSGLRMGARGQASLVFSDEYIEGVTGKMVGVVLQRTVDAINACDYDALSQLMIPPVAKVYKHSLANMKAQGYTLRINLVGIESSAIEDVVLYLGKPESFDMSVPVDMRANKYAYWFNDSMAMSFPKKGASKNMEMVGLPTPSVFLESLADDGWRSVQYRFNVRTDVEVTLESRGKCVDLDRGMMDIPLALNSPFYEGLSKFRDAVKHGENSPHLEPFRWYVGDLFNIAEQTEHTNIKKLISKTR</sequence>